<reference evidence="2 3" key="1">
    <citation type="submission" date="2016-10" db="EMBL/GenBank/DDBJ databases">
        <title>The Draft Genome Sequence of the Potato Rhizosphere Bacteria Ochrobactrum sp. IPA7.2.</title>
        <authorList>
            <person name="Gogoleva N.E."/>
            <person name="Khlopko Y.A."/>
            <person name="Burygin G.L."/>
            <person name="Plotnikov A.O."/>
        </authorList>
    </citation>
    <scope>NUCLEOTIDE SEQUENCE [LARGE SCALE GENOMIC DNA]</scope>
    <source>
        <strain evidence="2 3">IPA7.2</strain>
    </source>
</reference>
<evidence type="ECO:0000313" key="2">
    <source>
        <dbReference type="EMBL" id="OIS91679.1"/>
    </source>
</evidence>
<name>A0A1J6HU02_9HYPH</name>
<sequence length="83" mass="8614">MSQLHPYLVSLAVGMVVGALYAGLSVRSPAPPIIALLGLLGMVAGEAGVQWLKGQTGIVQSCLHEKSFAIRNSANTPKDADQV</sequence>
<feature type="transmembrane region" description="Helical" evidence="1">
    <location>
        <begin position="6"/>
        <end position="26"/>
    </location>
</feature>
<protein>
    <recommendedName>
        <fullName evidence="4">XapX domain-containing protein</fullName>
    </recommendedName>
</protein>
<dbReference type="InterPro" id="IPR009872">
    <property type="entry name" value="DUF1427"/>
</dbReference>
<dbReference type="Pfam" id="PF07235">
    <property type="entry name" value="DUF1427"/>
    <property type="match status" value="1"/>
</dbReference>
<organism evidence="2 3">
    <name type="scientific">Brucella cytisi</name>
    <dbReference type="NCBI Taxonomy" id="407152"/>
    <lineage>
        <taxon>Bacteria</taxon>
        <taxon>Pseudomonadati</taxon>
        <taxon>Pseudomonadota</taxon>
        <taxon>Alphaproteobacteria</taxon>
        <taxon>Hyphomicrobiales</taxon>
        <taxon>Brucellaceae</taxon>
        <taxon>Brucella/Ochrobactrum group</taxon>
        <taxon>Brucella</taxon>
    </lineage>
</organism>
<keyword evidence="3" id="KW-1185">Reference proteome</keyword>
<evidence type="ECO:0000313" key="3">
    <source>
        <dbReference type="Proteomes" id="UP000182985"/>
    </source>
</evidence>
<dbReference type="InterPro" id="IPR020017">
    <property type="entry name" value="XapX_domain"/>
</dbReference>
<feature type="transmembrane region" description="Helical" evidence="1">
    <location>
        <begin position="33"/>
        <end position="52"/>
    </location>
</feature>
<evidence type="ECO:0008006" key="4">
    <source>
        <dbReference type="Google" id="ProtNLM"/>
    </source>
</evidence>
<dbReference type="NCBIfam" id="TIGR03510">
    <property type="entry name" value="XapX"/>
    <property type="match status" value="1"/>
</dbReference>
<dbReference type="AlphaFoldDB" id="A0A1J6HU02"/>
<keyword evidence="1" id="KW-0472">Membrane</keyword>
<comment type="caution">
    <text evidence="2">The sequence shown here is derived from an EMBL/GenBank/DDBJ whole genome shotgun (WGS) entry which is preliminary data.</text>
</comment>
<dbReference type="EMBL" id="MOEC01000025">
    <property type="protein sequence ID" value="OIS91679.1"/>
    <property type="molecule type" value="Genomic_DNA"/>
</dbReference>
<evidence type="ECO:0000256" key="1">
    <source>
        <dbReference type="SAM" id="Phobius"/>
    </source>
</evidence>
<keyword evidence="1" id="KW-1133">Transmembrane helix</keyword>
<accession>A0A1J6HU02</accession>
<gene>
    <name evidence="2" type="ORF">BLA27_20500</name>
</gene>
<dbReference type="RefSeq" id="WP_071633337.1">
    <property type="nucleotide sequence ID" value="NZ_JBCAUP010000012.1"/>
</dbReference>
<dbReference type="Proteomes" id="UP000182985">
    <property type="component" value="Unassembled WGS sequence"/>
</dbReference>
<keyword evidence="1" id="KW-0812">Transmembrane</keyword>
<proteinExistence type="predicted"/>